<evidence type="ECO:0000256" key="5">
    <source>
        <dbReference type="ARBA" id="ARBA00023136"/>
    </source>
</evidence>
<dbReference type="PANTHER" id="PTHR10994">
    <property type="entry name" value="RETICULON"/>
    <property type="match status" value="1"/>
</dbReference>
<dbReference type="InterPro" id="IPR045064">
    <property type="entry name" value="Reticulon-like"/>
</dbReference>
<feature type="transmembrane region" description="Helical" evidence="6">
    <location>
        <begin position="185"/>
        <end position="205"/>
    </location>
</feature>
<sequence length="324" mass="34719">MTSNGSSGEPLSGGGLGSEAERVASTWAGGATASGGDASATPASQSLRVAPRKIPGQLQEILMWRNKYRSGLVFSLGNLFFFFTTVMQLTTVTVFAMIVFWLVLIGACLVQLSKALAYVTNSAPLVAAPDREHRRFITRDWMVRHIDTLVNAVNILADRVRDAVYCRDWRLTAKVLLGSYVIGKLGSLLVSMWVGWLLFLSVMTLPKLYEWKQKEIDQMVDDIKPVVTQKVRQAESFARQKAQELADRIPPKAKERLRKLQSMARSATGGGGGGAAAAAAAKPSSAAPSAPGTSDSNSGARTEDLLGISADTASAPLSSDKKSD</sequence>
<keyword evidence="3 6" id="KW-0256">Endoplasmic reticulum</keyword>
<feature type="compositionally biased region" description="Low complexity" evidence="7">
    <location>
        <begin position="276"/>
        <end position="294"/>
    </location>
</feature>
<dbReference type="GO" id="GO:0005789">
    <property type="term" value="C:endoplasmic reticulum membrane"/>
    <property type="evidence" value="ECO:0007669"/>
    <property type="project" value="UniProtKB-SubCell"/>
</dbReference>
<evidence type="ECO:0000256" key="4">
    <source>
        <dbReference type="ARBA" id="ARBA00022989"/>
    </source>
</evidence>
<evidence type="ECO:0000256" key="2">
    <source>
        <dbReference type="ARBA" id="ARBA00022692"/>
    </source>
</evidence>
<dbReference type="PROSITE" id="PS50845">
    <property type="entry name" value="RETICULON"/>
    <property type="match status" value="1"/>
</dbReference>
<keyword evidence="5 6" id="KW-0472">Membrane</keyword>
<feature type="region of interest" description="Disordered" evidence="7">
    <location>
        <begin position="263"/>
        <end position="324"/>
    </location>
</feature>
<comment type="caution">
    <text evidence="9">The sequence shown here is derived from an EMBL/GenBank/DDBJ whole genome shotgun (WGS) entry which is preliminary data.</text>
</comment>
<evidence type="ECO:0000259" key="8">
    <source>
        <dbReference type="PROSITE" id="PS50845"/>
    </source>
</evidence>
<feature type="transmembrane region" description="Helical" evidence="6">
    <location>
        <begin position="71"/>
        <end position="104"/>
    </location>
</feature>
<evidence type="ECO:0000256" key="1">
    <source>
        <dbReference type="ARBA" id="ARBA00004477"/>
    </source>
</evidence>
<feature type="domain" description="Reticulon" evidence="8">
    <location>
        <begin position="58"/>
        <end position="261"/>
    </location>
</feature>
<keyword evidence="4 6" id="KW-1133">Transmembrane helix</keyword>
<protein>
    <recommendedName>
        <fullName evidence="6">Reticulon-like protein</fullName>
    </recommendedName>
</protein>
<dbReference type="EMBL" id="JANCYW010000008">
    <property type="protein sequence ID" value="KAK4536444.1"/>
    <property type="molecule type" value="Genomic_DNA"/>
</dbReference>
<dbReference type="Proteomes" id="UP001301350">
    <property type="component" value="Unassembled WGS sequence"/>
</dbReference>
<evidence type="ECO:0000256" key="3">
    <source>
        <dbReference type="ARBA" id="ARBA00022824"/>
    </source>
</evidence>
<accession>A0AAV9IVY3</accession>
<dbReference type="InterPro" id="IPR003388">
    <property type="entry name" value="Reticulon"/>
</dbReference>
<gene>
    <name evidence="9" type="ORF">CDCA_CDCA08G2469</name>
</gene>
<organism evidence="9 10">
    <name type="scientific">Cyanidium caldarium</name>
    <name type="common">Red alga</name>
    <dbReference type="NCBI Taxonomy" id="2771"/>
    <lineage>
        <taxon>Eukaryota</taxon>
        <taxon>Rhodophyta</taxon>
        <taxon>Bangiophyceae</taxon>
        <taxon>Cyanidiales</taxon>
        <taxon>Cyanidiaceae</taxon>
        <taxon>Cyanidium</taxon>
    </lineage>
</organism>
<dbReference type="GO" id="GO:0009617">
    <property type="term" value="P:response to bacterium"/>
    <property type="evidence" value="ECO:0007669"/>
    <property type="project" value="InterPro"/>
</dbReference>
<dbReference type="AlphaFoldDB" id="A0AAV9IVY3"/>
<reference evidence="9 10" key="1">
    <citation type="submission" date="2022-07" db="EMBL/GenBank/DDBJ databases">
        <title>Genome-wide signatures of adaptation to extreme environments.</title>
        <authorList>
            <person name="Cho C.H."/>
            <person name="Yoon H.S."/>
        </authorList>
    </citation>
    <scope>NUCLEOTIDE SEQUENCE [LARGE SCALE GENOMIC DNA]</scope>
    <source>
        <strain evidence="9 10">DBV 063 E5</strain>
    </source>
</reference>
<comment type="subcellular location">
    <subcellularLocation>
        <location evidence="1 6">Endoplasmic reticulum membrane</location>
        <topology evidence="1 6">Multi-pass membrane protein</topology>
    </subcellularLocation>
</comment>
<evidence type="ECO:0000313" key="9">
    <source>
        <dbReference type="EMBL" id="KAK4536444.1"/>
    </source>
</evidence>
<keyword evidence="10" id="KW-1185">Reference proteome</keyword>
<dbReference type="Pfam" id="PF02453">
    <property type="entry name" value="Reticulon"/>
    <property type="match status" value="1"/>
</dbReference>
<evidence type="ECO:0000256" key="6">
    <source>
        <dbReference type="RuleBase" id="RU363132"/>
    </source>
</evidence>
<evidence type="ECO:0000256" key="7">
    <source>
        <dbReference type="SAM" id="MobiDB-lite"/>
    </source>
</evidence>
<proteinExistence type="predicted"/>
<dbReference type="PANTHER" id="PTHR10994:SF193">
    <property type="entry name" value="RETICULON-LIKE PROTEIN"/>
    <property type="match status" value="1"/>
</dbReference>
<name>A0AAV9IVY3_CYACA</name>
<keyword evidence="2 6" id="KW-0812">Transmembrane</keyword>
<evidence type="ECO:0000313" key="10">
    <source>
        <dbReference type="Proteomes" id="UP001301350"/>
    </source>
</evidence>